<keyword evidence="3 7" id="KW-1133">Transmembrane helix</keyword>
<sequence length="138" mass="14967">MWAARPERQIGVGLTAFGIFFMLLGILLFFDGGFLAIGNILFLSGLALILGPVKTVVFFTRPEKARGTVLFFLGVVLVFVRWPFVGICVELIGIVDLFGDFLPVVVGFLRKVPIVGAVLNLPGISHALDRIVGKKLPV</sequence>
<keyword evidence="2 7" id="KW-0812">Transmembrane</keyword>
<evidence type="ECO:0000256" key="5">
    <source>
        <dbReference type="ARBA" id="ARBA00023136"/>
    </source>
</evidence>
<reference evidence="8 9" key="1">
    <citation type="submission" date="2023-09" db="EMBL/GenBank/DDBJ databases">
        <title>Pangenome analysis of Batrachochytrium dendrobatidis and related Chytrids.</title>
        <authorList>
            <person name="Yacoub M.N."/>
            <person name="Stajich J.E."/>
            <person name="James T.Y."/>
        </authorList>
    </citation>
    <scope>NUCLEOTIDE SEQUENCE [LARGE SCALE GENOMIC DNA]</scope>
    <source>
        <strain evidence="8 9">JEL0888</strain>
    </source>
</reference>
<dbReference type="Proteomes" id="UP001527925">
    <property type="component" value="Unassembled WGS sequence"/>
</dbReference>
<comment type="subcellular location">
    <subcellularLocation>
        <location evidence="1">Golgi apparatus membrane</location>
        <topology evidence="1">Multi-pass membrane protein</topology>
    </subcellularLocation>
</comment>
<feature type="transmembrane region" description="Helical" evidence="7">
    <location>
        <begin position="12"/>
        <end position="30"/>
    </location>
</feature>
<proteinExistence type="inferred from homology"/>
<dbReference type="EMBL" id="JADGIZ020000047">
    <property type="protein sequence ID" value="KAL2913343.1"/>
    <property type="molecule type" value="Genomic_DNA"/>
</dbReference>
<keyword evidence="4" id="KW-0333">Golgi apparatus</keyword>
<evidence type="ECO:0000256" key="2">
    <source>
        <dbReference type="ARBA" id="ARBA00022692"/>
    </source>
</evidence>
<accession>A0ABR4N1E0</accession>
<feature type="transmembrane region" description="Helical" evidence="7">
    <location>
        <begin position="69"/>
        <end position="95"/>
    </location>
</feature>
<gene>
    <name evidence="8" type="primary">GOT1</name>
    <name evidence="8" type="ORF">HK105_207088</name>
</gene>
<dbReference type="InterPro" id="IPR007305">
    <property type="entry name" value="Vesicle_transpt_Got1/SFT2"/>
</dbReference>
<evidence type="ECO:0000256" key="7">
    <source>
        <dbReference type="SAM" id="Phobius"/>
    </source>
</evidence>
<evidence type="ECO:0000313" key="8">
    <source>
        <dbReference type="EMBL" id="KAL2913343.1"/>
    </source>
</evidence>
<dbReference type="PANTHER" id="PTHR21493:SF9">
    <property type="entry name" value="GOLGI TRANSPORT PROTEIN 1-RELATED"/>
    <property type="match status" value="1"/>
</dbReference>
<dbReference type="InterPro" id="IPR045176">
    <property type="entry name" value="Got1"/>
</dbReference>
<comment type="caution">
    <text evidence="8">The sequence shown here is derived from an EMBL/GenBank/DDBJ whole genome shotgun (WGS) entry which is preliminary data.</text>
</comment>
<keyword evidence="5 7" id="KW-0472">Membrane</keyword>
<evidence type="ECO:0000256" key="6">
    <source>
        <dbReference type="ARBA" id="ARBA00025799"/>
    </source>
</evidence>
<dbReference type="Pfam" id="PF04178">
    <property type="entry name" value="Got1"/>
    <property type="match status" value="1"/>
</dbReference>
<evidence type="ECO:0000313" key="9">
    <source>
        <dbReference type="Proteomes" id="UP001527925"/>
    </source>
</evidence>
<protein>
    <submittedName>
        <fullName evidence="8">Golgi Transport</fullName>
    </submittedName>
</protein>
<evidence type="ECO:0000256" key="3">
    <source>
        <dbReference type="ARBA" id="ARBA00022989"/>
    </source>
</evidence>
<name>A0ABR4N1E0_9FUNG</name>
<evidence type="ECO:0000256" key="1">
    <source>
        <dbReference type="ARBA" id="ARBA00004653"/>
    </source>
</evidence>
<dbReference type="PANTHER" id="PTHR21493">
    <property type="entry name" value="CGI-141-RELATED/LIPASE CONTAINING PROTEIN"/>
    <property type="match status" value="1"/>
</dbReference>
<organism evidence="8 9">
    <name type="scientific">Polyrhizophydium stewartii</name>
    <dbReference type="NCBI Taxonomy" id="2732419"/>
    <lineage>
        <taxon>Eukaryota</taxon>
        <taxon>Fungi</taxon>
        <taxon>Fungi incertae sedis</taxon>
        <taxon>Chytridiomycota</taxon>
        <taxon>Chytridiomycota incertae sedis</taxon>
        <taxon>Chytridiomycetes</taxon>
        <taxon>Rhizophydiales</taxon>
        <taxon>Rhizophydiales incertae sedis</taxon>
        <taxon>Polyrhizophydium</taxon>
    </lineage>
</organism>
<keyword evidence="9" id="KW-1185">Reference proteome</keyword>
<evidence type="ECO:0000256" key="4">
    <source>
        <dbReference type="ARBA" id="ARBA00023034"/>
    </source>
</evidence>
<comment type="similarity">
    <text evidence="6">Belongs to the GOT1 family.</text>
</comment>
<feature type="transmembrane region" description="Helical" evidence="7">
    <location>
        <begin position="36"/>
        <end position="57"/>
    </location>
</feature>